<comment type="caution">
    <text evidence="2">The sequence shown here is derived from an EMBL/GenBank/DDBJ whole genome shotgun (WGS) entry which is preliminary data.</text>
</comment>
<dbReference type="RefSeq" id="WP_099984243.1">
    <property type="nucleotide sequence ID" value="NZ_CP024697.1"/>
</dbReference>
<sequence length="243" mass="28491">MSEDRLRIGDIGFVYNRSQVEQKWSLMDMDNRAPFIFVPIDCEKFLTNSQIITNKMRDDDGLYVGLKPDYQKKVSYDYLMFEIGSIAGYVALFFSKDKMKFKKKLTKTQLLNFEFRKEDQDTQRVYGYSALIVSNMSMNISKHINDKYFQLRLSMFTDVRDSLSIAQIMQPSLKEMGINLNLFNSWKALLDKSQIKENGVNTIFDALLDNKTEVMNDVRKVRILFTNLMSFANKIHDHDKVED</sequence>
<dbReference type="Proteomes" id="UP000229102">
    <property type="component" value="Unassembled WGS sequence"/>
</dbReference>
<keyword evidence="1" id="KW-1133">Transmembrane helix</keyword>
<name>A0AAJ3VDQ1_PREIN</name>
<protein>
    <submittedName>
        <fullName evidence="2">Uncharacterized protein</fullName>
    </submittedName>
</protein>
<evidence type="ECO:0000256" key="1">
    <source>
        <dbReference type="SAM" id="Phobius"/>
    </source>
</evidence>
<evidence type="ECO:0000313" key="3">
    <source>
        <dbReference type="Proteomes" id="UP000229102"/>
    </source>
</evidence>
<proteinExistence type="predicted"/>
<keyword evidence="1" id="KW-0812">Transmembrane</keyword>
<gene>
    <name evidence="2" type="ORF">CTM53_02225</name>
</gene>
<accession>A0AAJ3VDQ1</accession>
<dbReference type="EMBL" id="PENF01000001">
    <property type="protein sequence ID" value="PJI19735.1"/>
    <property type="molecule type" value="Genomic_DNA"/>
</dbReference>
<feature type="transmembrane region" description="Helical" evidence="1">
    <location>
        <begin position="78"/>
        <end position="95"/>
    </location>
</feature>
<evidence type="ECO:0000313" key="2">
    <source>
        <dbReference type="EMBL" id="PJI19735.1"/>
    </source>
</evidence>
<dbReference type="AlphaFoldDB" id="A0AAJ3VDQ1"/>
<keyword evidence="1" id="KW-0472">Membrane</keyword>
<organism evidence="2 3">
    <name type="scientific">Prevotella intermedia</name>
    <dbReference type="NCBI Taxonomy" id="28131"/>
    <lineage>
        <taxon>Bacteria</taxon>
        <taxon>Pseudomonadati</taxon>
        <taxon>Bacteroidota</taxon>
        <taxon>Bacteroidia</taxon>
        <taxon>Bacteroidales</taxon>
        <taxon>Prevotellaceae</taxon>
        <taxon>Prevotella</taxon>
    </lineage>
</organism>
<reference evidence="2 3" key="1">
    <citation type="submission" date="2017-11" db="EMBL/GenBank/DDBJ databases">
        <title>Genome sequencing of Prevotella intermedia KCOM 2698.</title>
        <authorList>
            <person name="Kook J.-K."/>
            <person name="Park S.-N."/>
            <person name="Lim Y.K."/>
        </authorList>
    </citation>
    <scope>NUCLEOTIDE SEQUENCE [LARGE SCALE GENOMIC DNA]</scope>
    <source>
        <strain evidence="2 3">KCOM 2698</strain>
    </source>
</reference>